<comment type="caution">
    <text evidence="1">The sequence shown here is derived from an EMBL/GenBank/DDBJ whole genome shotgun (WGS) entry which is preliminary data.</text>
</comment>
<proteinExistence type="predicted"/>
<dbReference type="EMBL" id="JARK01001356">
    <property type="protein sequence ID" value="EYC21252.1"/>
    <property type="molecule type" value="Genomic_DNA"/>
</dbReference>
<organism evidence="1 2">
    <name type="scientific">Ancylostoma ceylanicum</name>
    <dbReference type="NCBI Taxonomy" id="53326"/>
    <lineage>
        <taxon>Eukaryota</taxon>
        <taxon>Metazoa</taxon>
        <taxon>Ecdysozoa</taxon>
        <taxon>Nematoda</taxon>
        <taxon>Chromadorea</taxon>
        <taxon>Rhabditida</taxon>
        <taxon>Rhabditina</taxon>
        <taxon>Rhabditomorpha</taxon>
        <taxon>Strongyloidea</taxon>
        <taxon>Ancylostomatidae</taxon>
        <taxon>Ancylostomatinae</taxon>
        <taxon>Ancylostoma</taxon>
    </lineage>
</organism>
<protein>
    <submittedName>
        <fullName evidence="1">Uncharacterized protein</fullName>
    </submittedName>
</protein>
<gene>
    <name evidence="1" type="primary">Acey_s0020.g8</name>
    <name evidence="1" type="ORF">Y032_0020g8</name>
</gene>
<dbReference type="AlphaFoldDB" id="A0A016V2K7"/>
<dbReference type="Proteomes" id="UP000024635">
    <property type="component" value="Unassembled WGS sequence"/>
</dbReference>
<evidence type="ECO:0000313" key="2">
    <source>
        <dbReference type="Proteomes" id="UP000024635"/>
    </source>
</evidence>
<evidence type="ECO:0000313" key="1">
    <source>
        <dbReference type="EMBL" id="EYC21252.1"/>
    </source>
</evidence>
<reference evidence="2" key="1">
    <citation type="journal article" date="2015" name="Nat. Genet.">
        <title>The genome and transcriptome of the zoonotic hookworm Ancylostoma ceylanicum identify infection-specific gene families.</title>
        <authorList>
            <person name="Schwarz E.M."/>
            <person name="Hu Y."/>
            <person name="Antoshechkin I."/>
            <person name="Miller M.M."/>
            <person name="Sternberg P.W."/>
            <person name="Aroian R.V."/>
        </authorList>
    </citation>
    <scope>NUCLEOTIDE SEQUENCE</scope>
    <source>
        <strain evidence="2">HY135</strain>
    </source>
</reference>
<sequence>MNEISSDTMEGKRWVGCLYVEEKEPGRRRRKRMRGDAVGLGRRPAGVIMLCKRSTFAATVHRRPKVGGKSRSGSN</sequence>
<keyword evidence="2" id="KW-1185">Reference proteome</keyword>
<accession>A0A016V2K7</accession>
<name>A0A016V2K7_9BILA</name>